<proteinExistence type="inferred from homology"/>
<evidence type="ECO:0000256" key="4">
    <source>
        <dbReference type="ARBA" id="ARBA00022989"/>
    </source>
</evidence>
<keyword evidence="2 6" id="KW-0813">Transport</keyword>
<evidence type="ECO:0000313" key="9">
    <source>
        <dbReference type="EMBL" id="XCH71901.1"/>
    </source>
</evidence>
<dbReference type="EMBL" id="CP157762">
    <property type="protein sequence ID" value="XBP91203.1"/>
    <property type="molecule type" value="Genomic_DNA"/>
</dbReference>
<evidence type="ECO:0000256" key="6">
    <source>
        <dbReference type="RuleBase" id="RU000477"/>
    </source>
</evidence>
<feature type="transmembrane region" description="Helical" evidence="7">
    <location>
        <begin position="166"/>
        <end position="188"/>
    </location>
</feature>
<evidence type="ECO:0000256" key="2">
    <source>
        <dbReference type="ARBA" id="ARBA00022448"/>
    </source>
</evidence>
<dbReference type="InterPro" id="IPR022357">
    <property type="entry name" value="MIP_CS"/>
</dbReference>
<feature type="transmembrane region" description="Helical" evidence="7">
    <location>
        <begin position="20"/>
        <end position="40"/>
    </location>
</feature>
<sequence length="251" mass="25322">MAVNGDQIVDGADPVWWRRLFGELLGTFLLVLVSVGPGVVNQRVGGEPVSRTAAVVAPGLMVSSIILFMGAVSGAHLNPSVTLAFALRADFPWRRVPGYLAAQFAGAVAAAGLLAGLLGGHGTAGLTVPGPGVDTPLALVWELILTVGLVSTILGTASGAQSVGPLAAVAVGGYLALAGLWASPLTGASMNVFRSLGPALVYGQPRGWWAYLVGPLLAVPVAVGVALLLRGPGGGPVSRRAAQGDAGRWQR</sequence>
<evidence type="ECO:0000256" key="7">
    <source>
        <dbReference type="SAM" id="Phobius"/>
    </source>
</evidence>
<evidence type="ECO:0000256" key="5">
    <source>
        <dbReference type="ARBA" id="ARBA00023136"/>
    </source>
</evidence>
<dbReference type="GO" id="GO:0015267">
    <property type="term" value="F:channel activity"/>
    <property type="evidence" value="ECO:0007669"/>
    <property type="project" value="InterPro"/>
</dbReference>
<dbReference type="Pfam" id="PF00230">
    <property type="entry name" value="MIP"/>
    <property type="match status" value="1"/>
</dbReference>
<dbReference type="InterPro" id="IPR023271">
    <property type="entry name" value="Aquaporin-like"/>
</dbReference>
<feature type="transmembrane region" description="Helical" evidence="7">
    <location>
        <begin position="208"/>
        <end position="229"/>
    </location>
</feature>
<reference evidence="8" key="1">
    <citation type="submission" date="2024-01" db="EMBL/GenBank/DDBJ databases">
        <title>The genome sequence of Micromonospora mangrovi CCTCC AA 2012012.</title>
        <authorList>
            <person name="Gao J."/>
        </authorList>
    </citation>
    <scope>NUCLEOTIDE SEQUENCE</scope>
    <source>
        <strain evidence="8">CCTCC AA 2012012</strain>
    </source>
</reference>
<dbReference type="AlphaFoldDB" id="A0AAU7M146"/>
<feature type="transmembrane region" description="Helical" evidence="7">
    <location>
        <begin position="138"/>
        <end position="159"/>
    </location>
</feature>
<feature type="transmembrane region" description="Helical" evidence="7">
    <location>
        <begin position="99"/>
        <end position="118"/>
    </location>
</feature>
<evidence type="ECO:0000313" key="8">
    <source>
        <dbReference type="EMBL" id="XBP91203.1"/>
    </source>
</evidence>
<accession>A0AAU7M146</accession>
<protein>
    <submittedName>
        <fullName evidence="8">Aquaporin</fullName>
    </submittedName>
</protein>
<dbReference type="GO" id="GO:0016020">
    <property type="term" value="C:membrane"/>
    <property type="evidence" value="ECO:0007669"/>
    <property type="project" value="UniProtKB-SubCell"/>
</dbReference>
<dbReference type="PANTHER" id="PTHR45724">
    <property type="entry name" value="AQUAPORIN NIP2-1"/>
    <property type="match status" value="1"/>
</dbReference>
<name>A0AAU7M146_9ACTN</name>
<keyword evidence="3 6" id="KW-0812">Transmembrane</keyword>
<gene>
    <name evidence="9" type="ORF">ABUL08_16200</name>
    <name evidence="8" type="ORF">VK199_16135</name>
</gene>
<keyword evidence="5 7" id="KW-0472">Membrane</keyword>
<dbReference type="Gene3D" id="1.20.1080.10">
    <property type="entry name" value="Glycerol uptake facilitator protein"/>
    <property type="match status" value="1"/>
</dbReference>
<comment type="similarity">
    <text evidence="6">Belongs to the MIP/aquaporin (TC 1.A.8) family.</text>
</comment>
<evidence type="ECO:0000256" key="1">
    <source>
        <dbReference type="ARBA" id="ARBA00004141"/>
    </source>
</evidence>
<comment type="subcellular location">
    <subcellularLocation>
        <location evidence="1">Membrane</location>
        <topology evidence="1">Multi-pass membrane protein</topology>
    </subcellularLocation>
</comment>
<keyword evidence="4 7" id="KW-1133">Transmembrane helix</keyword>
<dbReference type="RefSeq" id="WP_350930751.1">
    <property type="nucleotide sequence ID" value="NZ_CP157762.1"/>
</dbReference>
<dbReference type="InterPro" id="IPR000425">
    <property type="entry name" value="MIP"/>
</dbReference>
<dbReference type="InterPro" id="IPR034294">
    <property type="entry name" value="Aquaporin_transptr"/>
</dbReference>
<dbReference type="PANTHER" id="PTHR45724:SF13">
    <property type="entry name" value="AQUAPORIN NIP1-1-RELATED"/>
    <property type="match status" value="1"/>
</dbReference>
<reference evidence="9" key="2">
    <citation type="submission" date="2024-06" db="EMBL/GenBank/DDBJ databases">
        <title>Micromonospora mangrovi CCTCC AA 2012012 genome sequences.</title>
        <authorList>
            <person name="Gao J."/>
        </authorList>
    </citation>
    <scope>NUCLEOTIDE SEQUENCE</scope>
    <source>
        <strain evidence="9">CCTCC AA 2012012</strain>
    </source>
</reference>
<dbReference type="PRINTS" id="PR00783">
    <property type="entry name" value="MINTRINSICP"/>
</dbReference>
<organism evidence="8">
    <name type="scientific">Micromonospora sp. CCTCC AA 2012012</name>
    <dbReference type="NCBI Taxonomy" id="3111921"/>
    <lineage>
        <taxon>Bacteria</taxon>
        <taxon>Bacillati</taxon>
        <taxon>Actinomycetota</taxon>
        <taxon>Actinomycetes</taxon>
        <taxon>Micromonosporales</taxon>
        <taxon>Micromonosporaceae</taxon>
        <taxon>Micromonospora</taxon>
    </lineage>
</organism>
<dbReference type="EMBL" id="CP159342">
    <property type="protein sequence ID" value="XCH71901.1"/>
    <property type="molecule type" value="Genomic_DNA"/>
</dbReference>
<dbReference type="SUPFAM" id="SSF81338">
    <property type="entry name" value="Aquaporin-like"/>
    <property type="match status" value="1"/>
</dbReference>
<evidence type="ECO:0000256" key="3">
    <source>
        <dbReference type="ARBA" id="ARBA00022692"/>
    </source>
</evidence>
<dbReference type="PROSITE" id="PS00221">
    <property type="entry name" value="MIP"/>
    <property type="match status" value="1"/>
</dbReference>
<feature type="transmembrane region" description="Helical" evidence="7">
    <location>
        <begin position="60"/>
        <end position="87"/>
    </location>
</feature>